<reference evidence="6" key="2">
    <citation type="journal article" date="2023" name="Science">
        <title>Genomic signatures of disease resistance in endangered staghorn corals.</title>
        <authorList>
            <person name="Vollmer S.V."/>
            <person name="Selwyn J.D."/>
            <person name="Despard B.A."/>
            <person name="Roesel C.L."/>
        </authorList>
    </citation>
    <scope>NUCLEOTIDE SEQUENCE</scope>
    <source>
        <strain evidence="6">K2</strain>
    </source>
</reference>
<evidence type="ECO:0000256" key="2">
    <source>
        <dbReference type="ARBA" id="ARBA00022884"/>
    </source>
</evidence>
<feature type="compositionally biased region" description="Basic and acidic residues" evidence="4">
    <location>
        <begin position="216"/>
        <end position="237"/>
    </location>
</feature>
<keyword evidence="1" id="KW-0677">Repeat</keyword>
<feature type="domain" description="RRM" evidence="5">
    <location>
        <begin position="43"/>
        <end position="126"/>
    </location>
</feature>
<evidence type="ECO:0000256" key="3">
    <source>
        <dbReference type="PROSITE-ProRule" id="PRU00176"/>
    </source>
</evidence>
<dbReference type="EMBL" id="JARQWQ010000030">
    <property type="protein sequence ID" value="KAK2562088.1"/>
    <property type="molecule type" value="Genomic_DNA"/>
</dbReference>
<reference evidence="6" key="1">
    <citation type="journal article" date="2023" name="G3 (Bethesda)">
        <title>Whole genome assembly and annotation of the endangered Caribbean coral Acropora cervicornis.</title>
        <authorList>
            <person name="Selwyn J.D."/>
            <person name="Vollmer S.V."/>
        </authorList>
    </citation>
    <scope>NUCLEOTIDE SEQUENCE</scope>
    <source>
        <strain evidence="6">K2</strain>
    </source>
</reference>
<protein>
    <submittedName>
        <fullName evidence="6">RNA-binding protein Musashi-like protein 1</fullName>
    </submittedName>
</protein>
<feature type="region of interest" description="Disordered" evidence="4">
    <location>
        <begin position="474"/>
        <end position="499"/>
    </location>
</feature>
<organism evidence="6 7">
    <name type="scientific">Acropora cervicornis</name>
    <name type="common">Staghorn coral</name>
    <dbReference type="NCBI Taxonomy" id="6130"/>
    <lineage>
        <taxon>Eukaryota</taxon>
        <taxon>Metazoa</taxon>
        <taxon>Cnidaria</taxon>
        <taxon>Anthozoa</taxon>
        <taxon>Hexacorallia</taxon>
        <taxon>Scleractinia</taxon>
        <taxon>Astrocoeniina</taxon>
        <taxon>Acroporidae</taxon>
        <taxon>Acropora</taxon>
    </lineage>
</organism>
<dbReference type="PANTHER" id="PTHR48032">
    <property type="entry name" value="RNA-BINDING PROTEIN MUSASHI HOMOLOG RBP6"/>
    <property type="match status" value="1"/>
</dbReference>
<gene>
    <name evidence="6" type="ORF">P5673_014834</name>
</gene>
<dbReference type="AlphaFoldDB" id="A0AAD9QIV3"/>
<dbReference type="SUPFAM" id="SSF54928">
    <property type="entry name" value="RNA-binding domain, RBD"/>
    <property type="match status" value="2"/>
</dbReference>
<evidence type="ECO:0000313" key="7">
    <source>
        <dbReference type="Proteomes" id="UP001249851"/>
    </source>
</evidence>
<dbReference type="SMART" id="SM00360">
    <property type="entry name" value="RRM"/>
    <property type="match status" value="2"/>
</dbReference>
<evidence type="ECO:0000259" key="5">
    <source>
        <dbReference type="PROSITE" id="PS50102"/>
    </source>
</evidence>
<dbReference type="Gene3D" id="3.30.70.330">
    <property type="match status" value="2"/>
</dbReference>
<evidence type="ECO:0000256" key="1">
    <source>
        <dbReference type="ARBA" id="ARBA00022737"/>
    </source>
</evidence>
<name>A0AAD9QIV3_ACRCE</name>
<dbReference type="Proteomes" id="UP001249851">
    <property type="component" value="Unassembled WGS sequence"/>
</dbReference>
<dbReference type="InterPro" id="IPR000504">
    <property type="entry name" value="RRM_dom"/>
</dbReference>
<dbReference type="InterPro" id="IPR012677">
    <property type="entry name" value="Nucleotide-bd_a/b_plait_sf"/>
</dbReference>
<dbReference type="InterPro" id="IPR035979">
    <property type="entry name" value="RBD_domain_sf"/>
</dbReference>
<dbReference type="Pfam" id="PF00076">
    <property type="entry name" value="RRM_1"/>
    <property type="match status" value="2"/>
</dbReference>
<dbReference type="PANTHER" id="PTHR48032:SF6">
    <property type="entry name" value="RNA-BINDING (RRM_RBD_RNP MOTIFS) FAMILY PROTEIN"/>
    <property type="match status" value="1"/>
</dbReference>
<feature type="region of interest" description="Disordered" evidence="4">
    <location>
        <begin position="216"/>
        <end position="240"/>
    </location>
</feature>
<keyword evidence="7" id="KW-1185">Reference proteome</keyword>
<sequence length="499" mass="52044">MMTGSNIAAAAAIFVRSVKSKPFSKVCCNCPLRVMSTEPEQMRKIFVGGLNRRTTEESLKDYFSLWGNIVDCVIMREGKNGPSRGFGFVTFDSSQAVDDCLTVKRHELDNWEIEPKRSVPKGEAQSRTRKIFVGGLASTATEADVEDYFGKLCQKSGCGKVVDVDLKRDKENPNRLRGFAFVTFDSEEIVEKICSISFHQIKMKQCEVKKAESQAAMRKKEEQEMKASGRSRDREYDSDLGTPNLGGLPLNWAPNAGFGGLNQGIGGPNGRGNVGGMNMSGFGGGNFSNPAAAAALLSGLNPAAFSGFNPMAMGPGFGFNGMGFNGFGPSFFGGFGGFSPGGFGAGGGGNGGGGTSVGTGFGVEASSYGGSGPRLSSSSTYEKDNYADVAYGLVDMKGSSASERNSSAGIPGAATDSISNAMATAYGHGALPGGFGGFPGIGDWSQLAGMSGSGSGVGRGSDYQIGNYNQMNSNYGPAGRLNSRGSGVGDKSNRGYRPY</sequence>
<comment type="caution">
    <text evidence="6">The sequence shown here is derived from an EMBL/GenBank/DDBJ whole genome shotgun (WGS) entry which is preliminary data.</text>
</comment>
<keyword evidence="2 3" id="KW-0694">RNA-binding</keyword>
<feature type="domain" description="RRM" evidence="5">
    <location>
        <begin position="129"/>
        <end position="213"/>
    </location>
</feature>
<dbReference type="GO" id="GO:0003729">
    <property type="term" value="F:mRNA binding"/>
    <property type="evidence" value="ECO:0007669"/>
    <property type="project" value="TreeGrafter"/>
</dbReference>
<dbReference type="FunFam" id="3.30.70.330:FF:000040">
    <property type="entry name" value="Heterogeneous nuclear ribonucleoprotein A2/B1"/>
    <property type="match status" value="1"/>
</dbReference>
<dbReference type="GO" id="GO:0006417">
    <property type="term" value="P:regulation of translation"/>
    <property type="evidence" value="ECO:0007669"/>
    <property type="project" value="TreeGrafter"/>
</dbReference>
<proteinExistence type="predicted"/>
<accession>A0AAD9QIV3</accession>
<dbReference type="PROSITE" id="PS50102">
    <property type="entry name" value="RRM"/>
    <property type="match status" value="2"/>
</dbReference>
<evidence type="ECO:0000313" key="6">
    <source>
        <dbReference type="EMBL" id="KAK2562088.1"/>
    </source>
</evidence>
<evidence type="ECO:0000256" key="4">
    <source>
        <dbReference type="SAM" id="MobiDB-lite"/>
    </source>
</evidence>